<sequence length="285" mass="32618">MPKTTTHPRAPASDGAATGTPSSVAAPASRKSKEYKFQFGKYRGRTLEKTPREYLQWCIDAGQLTKWRGLRRAFEEYQTTHRHDSALWFPTLLSMEERFQAVQKKVPTWLYDACDQALDEAFHDQMKAGRSAGRVEQIERERLEALEEMAISVAPYYVPPRPPSSATLPNSKAVKELRAELAVLPKSAWKMDELFYKVDTDATGSVEGYYSRETETKFVSLTEKRQSSISACLDAVRWRHGNEVGNVAVWEVYDQVTVFLESCVLVCILNYFAIGDEEHWWYQIL</sequence>
<dbReference type="EMBL" id="MU274910">
    <property type="protein sequence ID" value="KAI0089656.1"/>
    <property type="molecule type" value="Genomic_DNA"/>
</dbReference>
<reference evidence="1" key="1">
    <citation type="journal article" date="2021" name="Environ. Microbiol.">
        <title>Gene family expansions and transcriptome signatures uncover fungal adaptations to wood decay.</title>
        <authorList>
            <person name="Hage H."/>
            <person name="Miyauchi S."/>
            <person name="Viragh M."/>
            <person name="Drula E."/>
            <person name="Min B."/>
            <person name="Chaduli D."/>
            <person name="Navarro D."/>
            <person name="Favel A."/>
            <person name="Norest M."/>
            <person name="Lesage-Meessen L."/>
            <person name="Balint B."/>
            <person name="Merenyi Z."/>
            <person name="de Eugenio L."/>
            <person name="Morin E."/>
            <person name="Martinez A.T."/>
            <person name="Baldrian P."/>
            <person name="Stursova M."/>
            <person name="Martinez M.J."/>
            <person name="Novotny C."/>
            <person name="Magnuson J.K."/>
            <person name="Spatafora J.W."/>
            <person name="Maurice S."/>
            <person name="Pangilinan J."/>
            <person name="Andreopoulos W."/>
            <person name="LaButti K."/>
            <person name="Hundley H."/>
            <person name="Na H."/>
            <person name="Kuo A."/>
            <person name="Barry K."/>
            <person name="Lipzen A."/>
            <person name="Henrissat B."/>
            <person name="Riley R."/>
            <person name="Ahrendt S."/>
            <person name="Nagy L.G."/>
            <person name="Grigoriev I.V."/>
            <person name="Martin F."/>
            <person name="Rosso M.N."/>
        </authorList>
    </citation>
    <scope>NUCLEOTIDE SEQUENCE</scope>
    <source>
        <strain evidence="1">CBS 384.51</strain>
    </source>
</reference>
<gene>
    <name evidence="1" type="ORF">BDY19DRAFT_943605</name>
</gene>
<keyword evidence="2" id="KW-1185">Reference proteome</keyword>
<protein>
    <submittedName>
        <fullName evidence="1">Uncharacterized protein</fullName>
    </submittedName>
</protein>
<comment type="caution">
    <text evidence="1">The sequence shown here is derived from an EMBL/GenBank/DDBJ whole genome shotgun (WGS) entry which is preliminary data.</text>
</comment>
<proteinExistence type="predicted"/>
<name>A0ACB8U625_9APHY</name>
<organism evidence="1 2">
    <name type="scientific">Irpex rosettiformis</name>
    <dbReference type="NCBI Taxonomy" id="378272"/>
    <lineage>
        <taxon>Eukaryota</taxon>
        <taxon>Fungi</taxon>
        <taxon>Dikarya</taxon>
        <taxon>Basidiomycota</taxon>
        <taxon>Agaricomycotina</taxon>
        <taxon>Agaricomycetes</taxon>
        <taxon>Polyporales</taxon>
        <taxon>Irpicaceae</taxon>
        <taxon>Irpex</taxon>
    </lineage>
</organism>
<evidence type="ECO:0000313" key="2">
    <source>
        <dbReference type="Proteomes" id="UP001055072"/>
    </source>
</evidence>
<dbReference type="Proteomes" id="UP001055072">
    <property type="component" value="Unassembled WGS sequence"/>
</dbReference>
<evidence type="ECO:0000313" key="1">
    <source>
        <dbReference type="EMBL" id="KAI0089656.1"/>
    </source>
</evidence>
<accession>A0ACB8U625</accession>